<evidence type="ECO:0000313" key="2">
    <source>
        <dbReference type="Proteomes" id="UP000789901"/>
    </source>
</evidence>
<accession>A0ABN7W1H3</accession>
<name>A0ABN7W1H3_GIGMA</name>
<sequence length="61" mass="6982">AAPKNLGQNYRPELFGPSGCVDQLQYISLKSIYPISKSRTKYFFGTDSCLENLKRRKKLVI</sequence>
<dbReference type="Proteomes" id="UP000789901">
    <property type="component" value="Unassembled WGS sequence"/>
</dbReference>
<dbReference type="EMBL" id="CAJVQB010027745">
    <property type="protein sequence ID" value="CAG8811086.1"/>
    <property type="molecule type" value="Genomic_DNA"/>
</dbReference>
<proteinExistence type="predicted"/>
<gene>
    <name evidence="1" type="ORF">GMARGA_LOCUS25255</name>
</gene>
<evidence type="ECO:0000313" key="1">
    <source>
        <dbReference type="EMBL" id="CAG8811086.1"/>
    </source>
</evidence>
<reference evidence="1 2" key="1">
    <citation type="submission" date="2021-06" db="EMBL/GenBank/DDBJ databases">
        <authorList>
            <person name="Kallberg Y."/>
            <person name="Tangrot J."/>
            <person name="Rosling A."/>
        </authorList>
    </citation>
    <scope>NUCLEOTIDE SEQUENCE [LARGE SCALE GENOMIC DNA]</scope>
    <source>
        <strain evidence="1 2">120-4 pot B 10/14</strain>
    </source>
</reference>
<organism evidence="1 2">
    <name type="scientific">Gigaspora margarita</name>
    <dbReference type="NCBI Taxonomy" id="4874"/>
    <lineage>
        <taxon>Eukaryota</taxon>
        <taxon>Fungi</taxon>
        <taxon>Fungi incertae sedis</taxon>
        <taxon>Mucoromycota</taxon>
        <taxon>Glomeromycotina</taxon>
        <taxon>Glomeromycetes</taxon>
        <taxon>Diversisporales</taxon>
        <taxon>Gigasporaceae</taxon>
        <taxon>Gigaspora</taxon>
    </lineage>
</organism>
<keyword evidence="2" id="KW-1185">Reference proteome</keyword>
<comment type="caution">
    <text evidence="1">The sequence shown here is derived from an EMBL/GenBank/DDBJ whole genome shotgun (WGS) entry which is preliminary data.</text>
</comment>
<protein>
    <submittedName>
        <fullName evidence="1">4422_t:CDS:1</fullName>
    </submittedName>
</protein>
<feature type="non-terminal residue" evidence="1">
    <location>
        <position position="1"/>
    </location>
</feature>